<dbReference type="PANTHER" id="PTHR11795">
    <property type="entry name" value="BRANCHED-CHAIN AMINO ACID TRANSPORT SYSTEM PERMEASE PROTEIN LIVH"/>
    <property type="match status" value="1"/>
</dbReference>
<feature type="transmembrane region" description="Helical" evidence="10">
    <location>
        <begin position="20"/>
        <end position="41"/>
    </location>
</feature>
<evidence type="ECO:0000256" key="1">
    <source>
        <dbReference type="ARBA" id="ARBA00004651"/>
    </source>
</evidence>
<comment type="caution">
    <text evidence="11">The sequence shown here is derived from an EMBL/GenBank/DDBJ whole genome shotgun (WGS) entry which is preliminary data.</text>
</comment>
<dbReference type="PANTHER" id="PTHR11795:SF371">
    <property type="entry name" value="HIGH-AFFINITY BRANCHED-CHAIN AMINO ACID TRANSPORT SYSTEM PERMEASE PROTEIN LIVH"/>
    <property type="match status" value="1"/>
</dbReference>
<gene>
    <name evidence="11" type="ORF">GM51_12680</name>
</gene>
<dbReference type="GO" id="GO:1903806">
    <property type="term" value="P:L-isoleucine import across plasma membrane"/>
    <property type="evidence" value="ECO:0007669"/>
    <property type="project" value="TreeGrafter"/>
</dbReference>
<dbReference type="GO" id="GO:0015808">
    <property type="term" value="P:L-alanine transport"/>
    <property type="evidence" value="ECO:0007669"/>
    <property type="project" value="TreeGrafter"/>
</dbReference>
<feature type="transmembrane region" description="Helical" evidence="10">
    <location>
        <begin position="269"/>
        <end position="291"/>
    </location>
</feature>
<evidence type="ECO:0000256" key="8">
    <source>
        <dbReference type="ARBA" id="ARBA00023136"/>
    </source>
</evidence>
<organism evidence="11">
    <name type="scientific">freshwater metagenome</name>
    <dbReference type="NCBI Taxonomy" id="449393"/>
    <lineage>
        <taxon>unclassified sequences</taxon>
        <taxon>metagenomes</taxon>
        <taxon>ecological metagenomes</taxon>
    </lineage>
</organism>
<keyword evidence="8 10" id="KW-0472">Membrane</keyword>
<evidence type="ECO:0000313" key="11">
    <source>
        <dbReference type="EMBL" id="KGA16375.1"/>
    </source>
</evidence>
<dbReference type="CDD" id="cd06582">
    <property type="entry name" value="TM_PBP1_LivH_like"/>
    <property type="match status" value="1"/>
</dbReference>
<dbReference type="GO" id="GO:0015190">
    <property type="term" value="F:L-leucine transmembrane transporter activity"/>
    <property type="evidence" value="ECO:0007669"/>
    <property type="project" value="TreeGrafter"/>
</dbReference>
<keyword evidence="7 10" id="KW-1133">Transmembrane helix</keyword>
<feature type="transmembrane region" description="Helical" evidence="10">
    <location>
        <begin position="171"/>
        <end position="192"/>
    </location>
</feature>
<dbReference type="InterPro" id="IPR052157">
    <property type="entry name" value="BCAA_transport_permease"/>
</dbReference>
<evidence type="ECO:0000256" key="4">
    <source>
        <dbReference type="ARBA" id="ARBA00022519"/>
    </source>
</evidence>
<name>A0A094PX61_9ZZZZ</name>
<evidence type="ECO:0000256" key="6">
    <source>
        <dbReference type="ARBA" id="ARBA00022970"/>
    </source>
</evidence>
<keyword evidence="4" id="KW-0997">Cell inner membrane</keyword>
<accession>A0A094PX61</accession>
<evidence type="ECO:0000256" key="2">
    <source>
        <dbReference type="ARBA" id="ARBA00022448"/>
    </source>
</evidence>
<dbReference type="GO" id="GO:0005304">
    <property type="term" value="F:L-valine transmembrane transporter activity"/>
    <property type="evidence" value="ECO:0007669"/>
    <property type="project" value="TreeGrafter"/>
</dbReference>
<comment type="subcellular location">
    <subcellularLocation>
        <location evidence="1">Cell membrane</location>
        <topology evidence="1">Multi-pass membrane protein</topology>
    </subcellularLocation>
</comment>
<evidence type="ECO:0008006" key="12">
    <source>
        <dbReference type="Google" id="ProtNLM"/>
    </source>
</evidence>
<evidence type="ECO:0000256" key="3">
    <source>
        <dbReference type="ARBA" id="ARBA00022475"/>
    </source>
</evidence>
<evidence type="ECO:0000256" key="10">
    <source>
        <dbReference type="SAM" id="Phobius"/>
    </source>
</evidence>
<feature type="transmembrane region" description="Helical" evidence="10">
    <location>
        <begin position="347"/>
        <end position="366"/>
    </location>
</feature>
<dbReference type="AlphaFoldDB" id="A0A094PX61"/>
<dbReference type="GO" id="GO:0015188">
    <property type="term" value="F:L-isoleucine transmembrane transporter activity"/>
    <property type="evidence" value="ECO:0007669"/>
    <property type="project" value="TreeGrafter"/>
</dbReference>
<dbReference type="InterPro" id="IPR001851">
    <property type="entry name" value="ABC_transp_permease"/>
</dbReference>
<evidence type="ECO:0000256" key="9">
    <source>
        <dbReference type="ARBA" id="ARBA00037998"/>
    </source>
</evidence>
<feature type="transmembrane region" description="Helical" evidence="10">
    <location>
        <begin position="116"/>
        <end position="136"/>
    </location>
</feature>
<dbReference type="GO" id="GO:0042941">
    <property type="term" value="P:D-alanine transmembrane transport"/>
    <property type="evidence" value="ECO:0007669"/>
    <property type="project" value="TreeGrafter"/>
</dbReference>
<keyword evidence="6" id="KW-0029">Amino-acid transport</keyword>
<dbReference type="EMBL" id="JNSL01000086">
    <property type="protein sequence ID" value="KGA16375.1"/>
    <property type="molecule type" value="Genomic_DNA"/>
</dbReference>
<dbReference type="GO" id="GO:0015192">
    <property type="term" value="F:L-phenylalanine transmembrane transporter activity"/>
    <property type="evidence" value="ECO:0007669"/>
    <property type="project" value="TreeGrafter"/>
</dbReference>
<feature type="transmembrane region" description="Helical" evidence="10">
    <location>
        <begin position="220"/>
        <end position="240"/>
    </location>
</feature>
<keyword evidence="5 10" id="KW-0812">Transmembrane</keyword>
<protein>
    <recommendedName>
        <fullName evidence="12">Branched-chain amino acid ABC transporter permease</fullName>
    </recommendedName>
</protein>
<dbReference type="GO" id="GO:0005886">
    <property type="term" value="C:plasma membrane"/>
    <property type="evidence" value="ECO:0007669"/>
    <property type="project" value="UniProtKB-SubCell"/>
</dbReference>
<dbReference type="Pfam" id="PF02653">
    <property type="entry name" value="BPD_transp_2"/>
    <property type="match status" value="2"/>
</dbReference>
<evidence type="ECO:0000256" key="5">
    <source>
        <dbReference type="ARBA" id="ARBA00022692"/>
    </source>
</evidence>
<sequence length="374" mass="40087">MRDWLIYRTFWDLTVSGVALGLIYALVALGYTMVYGVLRLINFAHSEIFMVGTFGVLISLTQVFGINLFEDGEYPYRSGIVLVLILLGSTVAAMVVSGAGAVVLERTAYRPLRGAGDTFGAVVLAFLTGLIASFLFTDSMMTNLMIAAVITGPLAVVYVRIFRKGRQAPRLAFLISAIGASMAMAEAVATWGPDERVVYKTPRVLEKKVLFNFFGADVRIDYVIVAFGAILMMTALLLFVNRTRLGRGIRAVAQDAETARILGVNVNSVILVTFLLGGAMAGGAAMMFTLVYDQTRFNIGFLLGVKSFTAAVLGGIGNIKGALLGGIVLGLAENYGSSIFGGQWKDVIAFIVLLVVLMFRPTGILGESLGKARV</sequence>
<keyword evidence="2" id="KW-0813">Transport</keyword>
<feature type="transmembrane region" description="Helical" evidence="10">
    <location>
        <begin position="80"/>
        <end position="104"/>
    </location>
</feature>
<proteinExistence type="inferred from homology"/>
<reference evidence="11" key="1">
    <citation type="submission" date="2014-06" db="EMBL/GenBank/DDBJ databases">
        <title>Key roles for freshwater Actinobacteria revealed by deep metagenomic sequencing.</title>
        <authorList>
            <person name="Ghai R."/>
            <person name="Mizuno C.M."/>
            <person name="Picazo A."/>
            <person name="Camacho A."/>
            <person name="Rodriguez-Valera F."/>
        </authorList>
    </citation>
    <scope>NUCLEOTIDE SEQUENCE</scope>
</reference>
<feature type="transmembrane region" description="Helical" evidence="10">
    <location>
        <begin position="142"/>
        <end position="159"/>
    </location>
</feature>
<keyword evidence="3" id="KW-1003">Cell membrane</keyword>
<comment type="similarity">
    <text evidence="9">Belongs to the binding-protein-dependent transport system permease family. LivHM subfamily.</text>
</comment>
<evidence type="ECO:0000256" key="7">
    <source>
        <dbReference type="ARBA" id="ARBA00022989"/>
    </source>
</evidence>
<feature type="transmembrane region" description="Helical" evidence="10">
    <location>
        <begin position="48"/>
        <end position="68"/>
    </location>
</feature>